<evidence type="ECO:0000256" key="7">
    <source>
        <dbReference type="ARBA" id="ARBA00023065"/>
    </source>
</evidence>
<protein>
    <submittedName>
        <fullName evidence="16">TonB-dependent receptor</fullName>
    </submittedName>
</protein>
<feature type="domain" description="TonB-dependent receptor plug" evidence="15">
    <location>
        <begin position="66"/>
        <end position="175"/>
    </location>
</feature>
<organism evidence="16 17">
    <name type="scientific">Novosphingobium olei</name>
    <dbReference type="NCBI Taxonomy" id="2728851"/>
    <lineage>
        <taxon>Bacteria</taxon>
        <taxon>Pseudomonadati</taxon>
        <taxon>Pseudomonadota</taxon>
        <taxon>Alphaproteobacteria</taxon>
        <taxon>Sphingomonadales</taxon>
        <taxon>Sphingomonadaceae</taxon>
        <taxon>Novosphingobium</taxon>
    </lineage>
</organism>
<accession>A0A7Y0GC15</accession>
<evidence type="ECO:0000259" key="14">
    <source>
        <dbReference type="Pfam" id="PF00593"/>
    </source>
</evidence>
<evidence type="ECO:0000256" key="2">
    <source>
        <dbReference type="ARBA" id="ARBA00022448"/>
    </source>
</evidence>
<dbReference type="Gene3D" id="2.40.170.20">
    <property type="entry name" value="TonB-dependent receptor, beta-barrel domain"/>
    <property type="match status" value="1"/>
</dbReference>
<evidence type="ECO:0000256" key="13">
    <source>
        <dbReference type="SAM" id="SignalP"/>
    </source>
</evidence>
<evidence type="ECO:0000256" key="6">
    <source>
        <dbReference type="ARBA" id="ARBA00023004"/>
    </source>
</evidence>
<keyword evidence="10 11" id="KW-0998">Cell outer membrane</keyword>
<feature type="domain" description="TonB-dependent receptor-like beta-barrel" evidence="14">
    <location>
        <begin position="263"/>
        <end position="665"/>
    </location>
</feature>
<keyword evidence="13" id="KW-0732">Signal</keyword>
<evidence type="ECO:0000259" key="15">
    <source>
        <dbReference type="Pfam" id="PF07715"/>
    </source>
</evidence>
<dbReference type="RefSeq" id="WP_206069705.1">
    <property type="nucleotide sequence ID" value="NZ_JABBGM010000012.1"/>
</dbReference>
<dbReference type="InterPro" id="IPR039426">
    <property type="entry name" value="TonB-dep_rcpt-like"/>
</dbReference>
<dbReference type="SUPFAM" id="SSF56935">
    <property type="entry name" value="Porins"/>
    <property type="match status" value="1"/>
</dbReference>
<keyword evidence="8 12" id="KW-0798">TonB box</keyword>
<keyword evidence="3 11" id="KW-1134">Transmembrane beta strand</keyword>
<comment type="similarity">
    <text evidence="11 12">Belongs to the TonB-dependent receptor family.</text>
</comment>
<evidence type="ECO:0000256" key="4">
    <source>
        <dbReference type="ARBA" id="ARBA00022496"/>
    </source>
</evidence>
<evidence type="ECO:0000256" key="10">
    <source>
        <dbReference type="ARBA" id="ARBA00023237"/>
    </source>
</evidence>
<keyword evidence="17" id="KW-1185">Reference proteome</keyword>
<dbReference type="AlphaFoldDB" id="A0A7Y0GC15"/>
<dbReference type="GO" id="GO:0009279">
    <property type="term" value="C:cell outer membrane"/>
    <property type="evidence" value="ECO:0007669"/>
    <property type="project" value="UniProtKB-SubCell"/>
</dbReference>
<dbReference type="Pfam" id="PF07715">
    <property type="entry name" value="Plug"/>
    <property type="match status" value="1"/>
</dbReference>
<evidence type="ECO:0000256" key="1">
    <source>
        <dbReference type="ARBA" id="ARBA00004571"/>
    </source>
</evidence>
<dbReference type="GO" id="GO:0006826">
    <property type="term" value="P:iron ion transport"/>
    <property type="evidence" value="ECO:0007669"/>
    <property type="project" value="UniProtKB-KW"/>
</dbReference>
<evidence type="ECO:0000256" key="5">
    <source>
        <dbReference type="ARBA" id="ARBA00022692"/>
    </source>
</evidence>
<keyword evidence="4" id="KW-0410">Iron transport</keyword>
<dbReference type="Proteomes" id="UP000583556">
    <property type="component" value="Unassembled WGS sequence"/>
</dbReference>
<keyword evidence="5 11" id="KW-0812">Transmembrane</keyword>
<evidence type="ECO:0000256" key="8">
    <source>
        <dbReference type="ARBA" id="ARBA00023077"/>
    </source>
</evidence>
<proteinExistence type="inferred from homology"/>
<sequence>MTPSRPMAFVRRAEPALAGCGTALALLFAINPAHAQQAAQPAQANAAANPDDGEIIVTAQRREQTLMKVPQAVQGLSGESLVRMGVTDIQSAISLVPSATTGSTIGAGSTTYQIRAIAASETDGDPAVGYYLDNFAFTMPGRPYAPAADFYDLERVEVLRGPSGTLYGLGSIGGTIKVLTKDPELDGVSGSVRATGNLTAGGKPGWSGDQMLNLPIVDGQVALRGVISYKRVGGYADIIPTGVKNDNPSTSFTGRLKLLAKPTDNLTIRLSAWRNNTKQRWSNRITFSEPASIDQRFGEALSDYWLFAGDIEYDMGFATIQSSTGHIKNTVISNNGGFIPGIGNFTSLWPLVTNNFNEDLRLTSNGNGPLQYIVGFFYQNGNTAGGQTVQLPDFPVAPGVIGFNTVNDRNRLYSKGWAVYGEATYSAFDRKLDVTVGGRYYKEQRRFEEDSQLEIAGAVIPNRTTTRASHDTFNPRVNIAYHAAPNAMIYAEVAKGFRSGAITSASIIGASNAVLGTNLSNVSPPDTLWNYEGGLKWGLFNNTLQLEIAGYYVDWAKAQIELSPALQTIVAQVGDVRGHGIEPSITWRTPVRGLTLNFAGNFNSTTIHNVPAAIVAHIPQLKEGNQLPGTAKTTFTLAGSYQTPIGGNGLQLRLNARYSYRSRQQSIFNGVYAPYNGVGYARASIGNDRWEAGIFSDNLGNTVGPLDRPGGQNQIVYPRTVGISFEAHY</sequence>
<comment type="subcellular location">
    <subcellularLocation>
        <location evidence="1 11">Cell outer membrane</location>
        <topology evidence="1 11">Multi-pass membrane protein</topology>
    </subcellularLocation>
</comment>
<reference evidence="16 17" key="1">
    <citation type="submission" date="2020-04" db="EMBL/GenBank/DDBJ databases">
        <title>Novosphingobium sp. TW-4 isolated from soil.</title>
        <authorList>
            <person name="Dahal R.H."/>
            <person name="Chaudhary D.K."/>
        </authorList>
    </citation>
    <scope>NUCLEOTIDE SEQUENCE [LARGE SCALE GENOMIC DNA]</scope>
    <source>
        <strain evidence="16 17">TW-4</strain>
    </source>
</reference>
<evidence type="ECO:0000256" key="11">
    <source>
        <dbReference type="PROSITE-ProRule" id="PRU01360"/>
    </source>
</evidence>
<dbReference type="PROSITE" id="PS52016">
    <property type="entry name" value="TONB_DEPENDENT_REC_3"/>
    <property type="match status" value="1"/>
</dbReference>
<keyword evidence="2 11" id="KW-0813">Transport</keyword>
<keyword evidence="6" id="KW-0408">Iron</keyword>
<dbReference type="InterPro" id="IPR012910">
    <property type="entry name" value="Plug_dom"/>
</dbReference>
<comment type="caution">
    <text evidence="16">The sequence shown here is derived from an EMBL/GenBank/DDBJ whole genome shotgun (WGS) entry which is preliminary data.</text>
</comment>
<evidence type="ECO:0000256" key="9">
    <source>
        <dbReference type="ARBA" id="ARBA00023136"/>
    </source>
</evidence>
<dbReference type="PANTHER" id="PTHR32552:SF81">
    <property type="entry name" value="TONB-DEPENDENT OUTER MEMBRANE RECEPTOR"/>
    <property type="match status" value="1"/>
</dbReference>
<dbReference type="InterPro" id="IPR000531">
    <property type="entry name" value="Beta-barrel_TonB"/>
</dbReference>
<keyword evidence="16" id="KW-0675">Receptor</keyword>
<evidence type="ECO:0000313" key="16">
    <source>
        <dbReference type="EMBL" id="NML95708.1"/>
    </source>
</evidence>
<keyword evidence="9 11" id="KW-0472">Membrane</keyword>
<feature type="chain" id="PRO_5031301062" evidence="13">
    <location>
        <begin position="36"/>
        <end position="729"/>
    </location>
</feature>
<evidence type="ECO:0000256" key="3">
    <source>
        <dbReference type="ARBA" id="ARBA00022452"/>
    </source>
</evidence>
<keyword evidence="7" id="KW-0406">Ion transport</keyword>
<dbReference type="EMBL" id="JABBGM010000012">
    <property type="protein sequence ID" value="NML95708.1"/>
    <property type="molecule type" value="Genomic_DNA"/>
</dbReference>
<evidence type="ECO:0000256" key="12">
    <source>
        <dbReference type="RuleBase" id="RU003357"/>
    </source>
</evidence>
<feature type="signal peptide" evidence="13">
    <location>
        <begin position="1"/>
        <end position="35"/>
    </location>
</feature>
<dbReference type="InterPro" id="IPR036942">
    <property type="entry name" value="Beta-barrel_TonB_sf"/>
</dbReference>
<name>A0A7Y0GC15_9SPHN</name>
<gene>
    <name evidence="16" type="ORF">HHL27_18710</name>
</gene>
<dbReference type="PANTHER" id="PTHR32552">
    <property type="entry name" value="FERRICHROME IRON RECEPTOR-RELATED"/>
    <property type="match status" value="1"/>
</dbReference>
<dbReference type="Pfam" id="PF00593">
    <property type="entry name" value="TonB_dep_Rec_b-barrel"/>
    <property type="match status" value="1"/>
</dbReference>
<evidence type="ECO:0000313" key="17">
    <source>
        <dbReference type="Proteomes" id="UP000583556"/>
    </source>
</evidence>